<feature type="signal peptide" evidence="2">
    <location>
        <begin position="1"/>
        <end position="23"/>
    </location>
</feature>
<feature type="chain" id="PRO_5008690432" evidence="2">
    <location>
        <begin position="24"/>
        <end position="368"/>
    </location>
</feature>
<reference evidence="3 4" key="1">
    <citation type="submission" date="2016-08" db="EMBL/GenBank/DDBJ databases">
        <authorList>
            <person name="Seilhamer J.J."/>
        </authorList>
    </citation>
    <scope>NUCLEOTIDE SEQUENCE [LARGE SCALE GENOMIC DNA]</scope>
    <source>
        <strain evidence="3 4">A37T2</strain>
    </source>
</reference>
<dbReference type="EMBL" id="FMAR01000005">
    <property type="protein sequence ID" value="SCC29554.1"/>
    <property type="molecule type" value="Genomic_DNA"/>
</dbReference>
<dbReference type="RefSeq" id="WP_089711554.1">
    <property type="nucleotide sequence ID" value="NZ_FMAR01000005.1"/>
</dbReference>
<sequence>MKKLNIILSSILVLSLSFTNVDAQRDGGNRGGGGGGNRGGGGGGGRSMGGGGGRSFSPAPSRGGNAGGGGGGRSFSPAPSRGGNFGGGGGGRSFSPSPSRVGNPGGGNFSAPSRGNVGGGGGGRDFAGGRPGGMSSVRSYSPPARSFANNRPRGFYGGGGYYHGGGHFNGGPGYYHGYRPYFYPRPYIYHPYYHPFRWWGPSIGFHLSILPLGFFTISTGYGPYYYYDGIYYRNYNNIYEIVDAPVGSFVPTLPSRAEQVDVNGTVYYFFNGTFYYPSTDANGNQGYVIAGKNGHLDPGDNVQQQEQAAQGQYDNNTTPTIPELPEGCREVTINGQTLFLAPDGMYYQQINQGNGVEYQVVGKQSANN</sequence>
<proteinExistence type="predicted"/>
<accession>A0A1C4DDV6</accession>
<feature type="compositionally biased region" description="Gly residues" evidence="1">
    <location>
        <begin position="29"/>
        <end position="54"/>
    </location>
</feature>
<feature type="compositionally biased region" description="Gly residues" evidence="1">
    <location>
        <begin position="64"/>
        <end position="73"/>
    </location>
</feature>
<keyword evidence="4" id="KW-1185">Reference proteome</keyword>
<evidence type="ECO:0000256" key="2">
    <source>
        <dbReference type="SAM" id="SignalP"/>
    </source>
</evidence>
<dbReference type="AlphaFoldDB" id="A0A1C4DDV6"/>
<organism evidence="3 4">
    <name type="scientific">Chitinophaga costaii</name>
    <dbReference type="NCBI Taxonomy" id="1335309"/>
    <lineage>
        <taxon>Bacteria</taxon>
        <taxon>Pseudomonadati</taxon>
        <taxon>Bacteroidota</taxon>
        <taxon>Chitinophagia</taxon>
        <taxon>Chitinophagales</taxon>
        <taxon>Chitinophagaceae</taxon>
        <taxon>Chitinophaga</taxon>
    </lineage>
</organism>
<name>A0A1C4DDV6_9BACT</name>
<feature type="compositionally biased region" description="Gly residues" evidence="1">
    <location>
        <begin position="116"/>
        <end position="132"/>
    </location>
</feature>
<feature type="compositionally biased region" description="Gly residues" evidence="1">
    <location>
        <begin position="83"/>
        <end position="92"/>
    </location>
</feature>
<gene>
    <name evidence="3" type="ORF">GA0116948_105224</name>
</gene>
<feature type="region of interest" description="Disordered" evidence="1">
    <location>
        <begin position="25"/>
        <end position="146"/>
    </location>
</feature>
<dbReference type="Pfam" id="PF20125">
    <property type="entry name" value="DUF6515"/>
    <property type="match status" value="1"/>
</dbReference>
<keyword evidence="2" id="KW-0732">Signal</keyword>
<evidence type="ECO:0000256" key="1">
    <source>
        <dbReference type="SAM" id="MobiDB-lite"/>
    </source>
</evidence>
<dbReference type="InterPro" id="IPR045398">
    <property type="entry name" value="DUF6515"/>
</dbReference>
<protein>
    <submittedName>
        <fullName evidence="3">Uncharacterized protein</fullName>
    </submittedName>
</protein>
<dbReference type="Proteomes" id="UP000242818">
    <property type="component" value="Unassembled WGS sequence"/>
</dbReference>
<evidence type="ECO:0000313" key="3">
    <source>
        <dbReference type="EMBL" id="SCC29554.1"/>
    </source>
</evidence>
<dbReference type="STRING" id="1335309.GA0116948_105224"/>
<evidence type="ECO:0000313" key="4">
    <source>
        <dbReference type="Proteomes" id="UP000242818"/>
    </source>
</evidence>